<dbReference type="KEGG" id="dmm:dnm_099000"/>
<gene>
    <name evidence="1" type="ORF">dnm_099000</name>
</gene>
<evidence type="ECO:0000313" key="2">
    <source>
        <dbReference type="Proteomes" id="UP000663722"/>
    </source>
</evidence>
<evidence type="ECO:0000313" key="1">
    <source>
        <dbReference type="EMBL" id="QTA93792.1"/>
    </source>
</evidence>
<name>A0A975GU92_9BACT</name>
<dbReference type="Proteomes" id="UP000663722">
    <property type="component" value="Chromosome"/>
</dbReference>
<accession>A0A975GU92</accession>
<dbReference type="AlphaFoldDB" id="A0A975GU92"/>
<dbReference type="EMBL" id="CP061800">
    <property type="protein sequence ID" value="QTA93792.1"/>
    <property type="molecule type" value="Genomic_DNA"/>
</dbReference>
<sequence>MANLKLAREFIGRIEERVDQLFDLARLGSRSFLRQAGFRFPQILRMRQMRIPAFAGMTEEFDH</sequence>
<protein>
    <submittedName>
        <fullName evidence="1">Uncharacterized protein</fullName>
    </submittedName>
</protein>
<organism evidence="1 2">
    <name type="scientific">Desulfonema magnum</name>
    <dbReference type="NCBI Taxonomy" id="45655"/>
    <lineage>
        <taxon>Bacteria</taxon>
        <taxon>Pseudomonadati</taxon>
        <taxon>Thermodesulfobacteriota</taxon>
        <taxon>Desulfobacteria</taxon>
        <taxon>Desulfobacterales</taxon>
        <taxon>Desulfococcaceae</taxon>
        <taxon>Desulfonema</taxon>
    </lineage>
</organism>
<proteinExistence type="predicted"/>
<keyword evidence="2" id="KW-1185">Reference proteome</keyword>
<reference evidence="1" key="1">
    <citation type="journal article" date="2021" name="Microb. Physiol.">
        <title>Proteogenomic Insights into the Physiology of Marine, Sulfate-Reducing, Filamentous Desulfonema limicola and Desulfonema magnum.</title>
        <authorList>
            <person name="Schnaars V."/>
            <person name="Wohlbrand L."/>
            <person name="Scheve S."/>
            <person name="Hinrichs C."/>
            <person name="Reinhardt R."/>
            <person name="Rabus R."/>
        </authorList>
    </citation>
    <scope>NUCLEOTIDE SEQUENCE</scope>
    <source>
        <strain evidence="1">4be13</strain>
    </source>
</reference>